<dbReference type="Proteomes" id="UP000008810">
    <property type="component" value="Chromosome 5"/>
</dbReference>
<gene>
    <name evidence="1" type="ORF">BRADI_5g06621v3</name>
</gene>
<protein>
    <submittedName>
        <fullName evidence="1 2">Uncharacterized protein</fullName>
    </submittedName>
</protein>
<reference evidence="1 2" key="1">
    <citation type="journal article" date="2010" name="Nature">
        <title>Genome sequencing and analysis of the model grass Brachypodium distachyon.</title>
        <authorList>
            <consortium name="International Brachypodium Initiative"/>
        </authorList>
    </citation>
    <scope>NUCLEOTIDE SEQUENCE [LARGE SCALE GENOMIC DNA]</scope>
    <source>
        <strain evidence="1 2">Bd21</strain>
    </source>
</reference>
<keyword evidence="3" id="KW-1185">Reference proteome</keyword>
<sequence>MVVWRKLASQFAIPSFDPSSWDDRGSTPEWCRSLSSSTSCSSWAKCARSLATLACWEIWKERNRRTFDDARMTLDGLLVRIGDEALHWKLAGGLIPFDPG</sequence>
<dbReference type="Gramene" id="PNT60841">
    <property type="protein sequence ID" value="PNT60841"/>
    <property type="gene ID" value="BRADI_5g06621v3"/>
</dbReference>
<name>A0A2K2CFN6_BRADI</name>
<reference evidence="2" key="3">
    <citation type="submission" date="2018-08" db="UniProtKB">
        <authorList>
            <consortium name="EnsemblPlants"/>
        </authorList>
    </citation>
    <scope>IDENTIFICATION</scope>
    <source>
        <strain evidence="2">cv. Bd21</strain>
    </source>
</reference>
<reference evidence="1" key="2">
    <citation type="submission" date="2017-06" db="EMBL/GenBank/DDBJ databases">
        <title>WGS assembly of Brachypodium distachyon.</title>
        <authorList>
            <consortium name="The International Brachypodium Initiative"/>
            <person name="Lucas S."/>
            <person name="Harmon-Smith M."/>
            <person name="Lail K."/>
            <person name="Tice H."/>
            <person name="Grimwood J."/>
            <person name="Bruce D."/>
            <person name="Barry K."/>
            <person name="Shu S."/>
            <person name="Lindquist E."/>
            <person name="Wang M."/>
            <person name="Pitluck S."/>
            <person name="Vogel J.P."/>
            <person name="Garvin D.F."/>
            <person name="Mockler T.C."/>
            <person name="Schmutz J."/>
            <person name="Rokhsar D."/>
            <person name="Bevan M.W."/>
        </authorList>
    </citation>
    <scope>NUCLEOTIDE SEQUENCE</scope>
    <source>
        <strain evidence="1">Bd21</strain>
    </source>
</reference>
<dbReference type="OrthoDB" id="682412at2759"/>
<proteinExistence type="predicted"/>
<organism evidence="1">
    <name type="scientific">Brachypodium distachyon</name>
    <name type="common">Purple false brome</name>
    <name type="synonym">Trachynia distachya</name>
    <dbReference type="NCBI Taxonomy" id="15368"/>
    <lineage>
        <taxon>Eukaryota</taxon>
        <taxon>Viridiplantae</taxon>
        <taxon>Streptophyta</taxon>
        <taxon>Embryophyta</taxon>
        <taxon>Tracheophyta</taxon>
        <taxon>Spermatophyta</taxon>
        <taxon>Magnoliopsida</taxon>
        <taxon>Liliopsida</taxon>
        <taxon>Poales</taxon>
        <taxon>Poaceae</taxon>
        <taxon>BOP clade</taxon>
        <taxon>Pooideae</taxon>
        <taxon>Stipodae</taxon>
        <taxon>Brachypodieae</taxon>
        <taxon>Brachypodium</taxon>
    </lineage>
</organism>
<dbReference type="AlphaFoldDB" id="A0A2K2CFN6"/>
<dbReference type="EMBL" id="CM000884">
    <property type="protein sequence ID" value="PNT60841.1"/>
    <property type="molecule type" value="Genomic_DNA"/>
</dbReference>
<dbReference type="InParanoid" id="A0A2K2CFN6"/>
<evidence type="ECO:0000313" key="1">
    <source>
        <dbReference type="EMBL" id="PNT60841.1"/>
    </source>
</evidence>
<dbReference type="EnsemblPlants" id="PNT60841">
    <property type="protein sequence ID" value="PNT60841"/>
    <property type="gene ID" value="BRADI_5g06621v3"/>
</dbReference>
<evidence type="ECO:0000313" key="3">
    <source>
        <dbReference type="Proteomes" id="UP000008810"/>
    </source>
</evidence>
<evidence type="ECO:0000313" key="2">
    <source>
        <dbReference type="EnsemblPlants" id="PNT60841"/>
    </source>
</evidence>
<accession>A0A2K2CFN6</accession>